<accession>A0A0F9LX22</accession>
<name>A0A0F9LX22_9ZZZZ</name>
<dbReference type="AlphaFoldDB" id="A0A0F9LX22"/>
<organism evidence="2">
    <name type="scientific">marine sediment metagenome</name>
    <dbReference type="NCBI Taxonomy" id="412755"/>
    <lineage>
        <taxon>unclassified sequences</taxon>
        <taxon>metagenomes</taxon>
        <taxon>ecological metagenomes</taxon>
    </lineage>
</organism>
<feature type="domain" description="DNA/RNA-binding protein Alba-like" evidence="1">
    <location>
        <begin position="3"/>
        <end position="62"/>
    </location>
</feature>
<dbReference type="InterPro" id="IPR002775">
    <property type="entry name" value="DNA/RNA-bd_Alba-like"/>
</dbReference>
<reference evidence="2" key="1">
    <citation type="journal article" date="2015" name="Nature">
        <title>Complex archaea that bridge the gap between prokaryotes and eukaryotes.</title>
        <authorList>
            <person name="Spang A."/>
            <person name="Saw J.H."/>
            <person name="Jorgensen S.L."/>
            <person name="Zaremba-Niedzwiedzka K."/>
            <person name="Martijn J."/>
            <person name="Lind A.E."/>
            <person name="van Eijk R."/>
            <person name="Schleper C."/>
            <person name="Guy L."/>
            <person name="Ettema T.J."/>
        </authorList>
    </citation>
    <scope>NUCLEOTIDE SEQUENCE</scope>
</reference>
<evidence type="ECO:0000259" key="1">
    <source>
        <dbReference type="Pfam" id="PF01918"/>
    </source>
</evidence>
<dbReference type="SUPFAM" id="SSF82704">
    <property type="entry name" value="AlbA-like"/>
    <property type="match status" value="1"/>
</dbReference>
<dbReference type="Pfam" id="PF01918">
    <property type="entry name" value="Alba"/>
    <property type="match status" value="1"/>
</dbReference>
<dbReference type="InterPro" id="IPR036882">
    <property type="entry name" value="Alba-like_dom_sf"/>
</dbReference>
<dbReference type="Gene3D" id="3.30.110.20">
    <property type="entry name" value="Alba-like domain"/>
    <property type="match status" value="1"/>
</dbReference>
<dbReference type="EMBL" id="LAZR01005692">
    <property type="protein sequence ID" value="KKM97913.1"/>
    <property type="molecule type" value="Genomic_DNA"/>
</dbReference>
<proteinExistence type="predicted"/>
<evidence type="ECO:0000313" key="2">
    <source>
        <dbReference type="EMBL" id="KKM97913.1"/>
    </source>
</evidence>
<protein>
    <recommendedName>
        <fullName evidence="1">DNA/RNA-binding protein Alba-like domain-containing protein</fullName>
    </recommendedName>
</protein>
<sequence length="86" mass="9555">MDEFFIGRKGVLVYVGIIIATTKPNKEILIKARGKAINKAVDVALITDSKLKQLEVKDVKISKTKTKNTKNEDISLSTIEIRLGEI</sequence>
<comment type="caution">
    <text evidence="2">The sequence shown here is derived from an EMBL/GenBank/DDBJ whole genome shotgun (WGS) entry which is preliminary data.</text>
</comment>
<gene>
    <name evidence="2" type="ORF">LCGC14_1163270</name>
</gene>
<dbReference type="GO" id="GO:0003676">
    <property type="term" value="F:nucleic acid binding"/>
    <property type="evidence" value="ECO:0007669"/>
    <property type="project" value="InterPro"/>
</dbReference>